<dbReference type="Proteomes" id="UP000294368">
    <property type="component" value="Chromosome"/>
</dbReference>
<reference evidence="6 7" key="1">
    <citation type="submission" date="2019-02" db="EMBL/GenBank/DDBJ databases">
        <authorList>
            <person name="Manzano-Marin A."/>
            <person name="Manzano-Marin A."/>
        </authorList>
    </citation>
    <scope>NUCLEOTIDE SEQUENCE [LARGE SCALE GENOMIC DNA]</scope>
    <source>
        <strain evidence="6 7">ErCikochiana</strain>
    </source>
</reference>
<dbReference type="PANTHER" id="PTHR43861">
    <property type="entry name" value="TRANS-ACONITATE 2-METHYLTRANSFERASE-RELATED"/>
    <property type="match status" value="1"/>
</dbReference>
<name>A0A451DAB3_9GAMM</name>
<comment type="caution">
    <text evidence="3">Lacks conserved residue(s) required for the propagation of feature annotation.</text>
</comment>
<dbReference type="CDD" id="cd02440">
    <property type="entry name" value="AdoMet_MTases"/>
    <property type="match status" value="1"/>
</dbReference>
<feature type="domain" description="Methyltransferase" evidence="5">
    <location>
        <begin position="63"/>
        <end position="162"/>
    </location>
</feature>
<dbReference type="InterPro" id="IPR041698">
    <property type="entry name" value="Methyltransf_25"/>
</dbReference>
<dbReference type="InterPro" id="IPR029063">
    <property type="entry name" value="SAM-dependent_MTases_sf"/>
</dbReference>
<comment type="catalytic activity">
    <reaction evidence="3">
        <text>prephenate + S-adenosyl-L-methionine = carboxy-S-adenosyl-L-methionine + 3-phenylpyruvate + H2O</text>
        <dbReference type="Rhea" id="RHEA:51692"/>
        <dbReference type="ChEBI" id="CHEBI:15377"/>
        <dbReference type="ChEBI" id="CHEBI:18005"/>
        <dbReference type="ChEBI" id="CHEBI:29934"/>
        <dbReference type="ChEBI" id="CHEBI:59789"/>
        <dbReference type="ChEBI" id="CHEBI:134278"/>
    </reaction>
</comment>
<dbReference type="GO" id="GO:1904047">
    <property type="term" value="F:S-adenosyl-L-methionine binding"/>
    <property type="evidence" value="ECO:0007669"/>
    <property type="project" value="UniProtKB-UniRule"/>
</dbReference>
<keyword evidence="1 3" id="KW-0808">Transferase</keyword>
<dbReference type="NCBIfam" id="TIGR00740">
    <property type="entry name" value="carboxy-S-adenosyl-L-methionine synthase CmoA"/>
    <property type="match status" value="1"/>
</dbReference>
<evidence type="ECO:0000259" key="5">
    <source>
        <dbReference type="Pfam" id="PF13649"/>
    </source>
</evidence>
<dbReference type="Gene3D" id="3.40.50.150">
    <property type="entry name" value="Vaccinia Virus protein VP39"/>
    <property type="match status" value="1"/>
</dbReference>
<dbReference type="HAMAP" id="MF_01589">
    <property type="entry name" value="Cx_SAM_synthase"/>
    <property type="match status" value="1"/>
</dbReference>
<evidence type="ECO:0000256" key="2">
    <source>
        <dbReference type="ARBA" id="ARBA00022691"/>
    </source>
</evidence>
<feature type="binding site" evidence="3 4">
    <location>
        <begin position="92"/>
        <end position="93"/>
    </location>
    <ligand>
        <name>S-adenosyl-L-methionine</name>
        <dbReference type="ChEBI" id="CHEBI:59789"/>
    </ligand>
</feature>
<feature type="binding site" evidence="3 4">
    <location>
        <position position="42"/>
    </location>
    <ligand>
        <name>S-adenosyl-L-methionine</name>
        <dbReference type="ChEBI" id="CHEBI:59789"/>
    </ligand>
</feature>
<dbReference type="PIRSF" id="PIRSF006325">
    <property type="entry name" value="MeTrfase_bac"/>
    <property type="match status" value="1"/>
</dbReference>
<evidence type="ECO:0000313" key="7">
    <source>
        <dbReference type="Proteomes" id="UP000294368"/>
    </source>
</evidence>
<proteinExistence type="inferred from homology"/>
<accession>A0A451DAB3</accession>
<dbReference type="NCBIfam" id="NF011995">
    <property type="entry name" value="PRK15451.1"/>
    <property type="match status" value="1"/>
</dbReference>
<feature type="binding site" evidence="3 4">
    <location>
        <begin position="121"/>
        <end position="122"/>
    </location>
    <ligand>
        <name>S-adenosyl-L-methionine</name>
        <dbReference type="ChEBI" id="CHEBI:59789"/>
    </ligand>
</feature>
<sequence>MLMMSKRDTLLSKLIIEPKDWVFDQKVVDVFPDMIQRSIPGYNKIISMIGMLAKQRIQSNSYIYDLGCSVGTATLELQKNIIVKGCKIIAIDNSSAMVERCRDIVTLCVNTDVVVEVLEADIRRISIQNASLVVLNFTLQFLRPQERQELINTVWNGLNPKGALVLSEKFRSADTEMEDLLVKMHHDFKRNNGYSDLEIHQKSRMLEKVMLTDTLEMHTQRLQNAGFQHYTLWFQYFNFFSILALK</sequence>
<evidence type="ECO:0000313" key="6">
    <source>
        <dbReference type="EMBL" id="VFP83247.1"/>
    </source>
</evidence>
<evidence type="ECO:0000256" key="4">
    <source>
        <dbReference type="PIRSR" id="PIRSR006325-1"/>
    </source>
</evidence>
<dbReference type="PANTHER" id="PTHR43861:SF2">
    <property type="entry name" value="CARBOXY-S-ADENOSYL-L-METHIONINE SYNTHASE"/>
    <property type="match status" value="1"/>
</dbReference>
<dbReference type="AlphaFoldDB" id="A0A451DAB3"/>
<evidence type="ECO:0000256" key="3">
    <source>
        <dbReference type="HAMAP-Rule" id="MF_01589"/>
    </source>
</evidence>
<dbReference type="GO" id="GO:0016743">
    <property type="term" value="F:carboxyl- or carbamoyltransferase activity"/>
    <property type="evidence" value="ECO:0007669"/>
    <property type="project" value="UniProtKB-UniRule"/>
</dbReference>
<protein>
    <recommendedName>
        <fullName evidence="3">Carboxy-S-adenosyl-L-methionine synthase</fullName>
        <shortName evidence="3">Cx-SAM synthase</shortName>
        <ecNumber evidence="3">2.1.3.-</ecNumber>
    </recommendedName>
</protein>
<comment type="function">
    <text evidence="3">Catalyzes the conversion of S-adenosyl-L-methionine (SAM) to carboxy-S-adenosyl-L-methionine (Cx-SAM).</text>
</comment>
<organism evidence="6 7">
    <name type="scientific">Candidatus Erwinia haradaeae</name>
    <dbReference type="NCBI Taxonomy" id="1922217"/>
    <lineage>
        <taxon>Bacteria</taxon>
        <taxon>Pseudomonadati</taxon>
        <taxon>Pseudomonadota</taxon>
        <taxon>Gammaproteobacteria</taxon>
        <taxon>Enterobacterales</taxon>
        <taxon>Erwiniaceae</taxon>
        <taxon>Erwinia</taxon>
    </lineage>
</organism>
<keyword evidence="2 3" id="KW-0949">S-adenosyl-L-methionine</keyword>
<comment type="subunit">
    <text evidence="3">Homodimer.</text>
</comment>
<dbReference type="EMBL" id="LR217715">
    <property type="protein sequence ID" value="VFP83247.1"/>
    <property type="molecule type" value="Genomic_DNA"/>
</dbReference>
<evidence type="ECO:0000256" key="1">
    <source>
        <dbReference type="ARBA" id="ARBA00022679"/>
    </source>
</evidence>
<dbReference type="EC" id="2.1.3.-" evidence="3"/>
<comment type="similarity">
    <text evidence="3">Belongs to the class I-like SAM-binding methyltransferase superfamily. Cx-SAM synthase family.</text>
</comment>
<dbReference type="InterPro" id="IPR005271">
    <property type="entry name" value="CmoA"/>
</dbReference>
<dbReference type="SUPFAM" id="SSF53335">
    <property type="entry name" value="S-adenosyl-L-methionine-dependent methyltransferases"/>
    <property type="match status" value="1"/>
</dbReference>
<dbReference type="GO" id="GO:0002098">
    <property type="term" value="P:tRNA wobble uridine modification"/>
    <property type="evidence" value="ECO:0007669"/>
    <property type="project" value="InterPro"/>
</dbReference>
<dbReference type="Pfam" id="PF13649">
    <property type="entry name" value="Methyltransf_25"/>
    <property type="match status" value="1"/>
</dbReference>
<gene>
    <name evidence="3 6" type="primary">cmoA</name>
    <name evidence="6" type="ORF">ERCIKOCA2762_489</name>
</gene>
<feature type="binding site" evidence="3 4">
    <location>
        <position position="136"/>
    </location>
    <ligand>
        <name>S-adenosyl-L-methionine</name>
        <dbReference type="ChEBI" id="CHEBI:59789"/>
    </ligand>
</feature>
<feature type="binding site" evidence="3 4">
    <location>
        <begin position="67"/>
        <end position="69"/>
    </location>
    <ligand>
        <name>S-adenosyl-L-methionine</name>
        <dbReference type="ChEBI" id="CHEBI:59789"/>
    </ligand>
</feature>